<accession>A8S2M0</accession>
<evidence type="ECO:0000313" key="1">
    <source>
        <dbReference type="EMBL" id="EDP13374.1"/>
    </source>
</evidence>
<dbReference type="PaxDb" id="411902-CLOBOL_06352"/>
<name>A8S2M0_ENTBW</name>
<protein>
    <submittedName>
        <fullName evidence="1">Uncharacterized protein</fullName>
    </submittedName>
</protein>
<sequence length="48" mass="5511">MEQDVETIHFHEGKLKVYPQVVKSHSQALQKRSVINSPSTWIPLPIVD</sequence>
<proteinExistence type="predicted"/>
<dbReference type="AlphaFoldDB" id="A8S2M0"/>
<reference evidence="1 2" key="2">
    <citation type="submission" date="2007-09" db="EMBL/GenBank/DDBJ databases">
        <title>Draft genome sequence of Clostridium bolteae (ATCC BAA-613).</title>
        <authorList>
            <person name="Sudarsanam P."/>
            <person name="Ley R."/>
            <person name="Guruge J."/>
            <person name="Turnbaugh P.J."/>
            <person name="Mahowald M."/>
            <person name="Liep D."/>
            <person name="Gordon J."/>
        </authorList>
    </citation>
    <scope>NUCLEOTIDE SEQUENCE [LARGE SCALE GENOMIC DNA]</scope>
    <source>
        <strain evidence="2">ATCC BAA-613 / DSM 15670 / CCUG 46953 / JCM 12243 / WAL 16351</strain>
    </source>
</reference>
<organism evidence="1 2">
    <name type="scientific">Enterocloster bolteae (strain ATCC BAA-613 / DSM 15670 / CCUG 46953 / JCM 12243 / WAL 16351)</name>
    <name type="common">Clostridium bolteae</name>
    <dbReference type="NCBI Taxonomy" id="411902"/>
    <lineage>
        <taxon>Bacteria</taxon>
        <taxon>Bacillati</taxon>
        <taxon>Bacillota</taxon>
        <taxon>Clostridia</taxon>
        <taxon>Lachnospirales</taxon>
        <taxon>Lachnospiraceae</taxon>
        <taxon>Enterocloster</taxon>
    </lineage>
</organism>
<dbReference type="HOGENOM" id="CLU_3151214_0_0_9"/>
<dbReference type="Proteomes" id="UP000005396">
    <property type="component" value="Unassembled WGS sequence"/>
</dbReference>
<dbReference type="EMBL" id="ABCC02000049">
    <property type="protein sequence ID" value="EDP13374.1"/>
    <property type="molecule type" value="Genomic_DNA"/>
</dbReference>
<gene>
    <name evidence="1" type="ORF">CLOBOL_06352</name>
</gene>
<reference evidence="1 2" key="1">
    <citation type="submission" date="2007-08" db="EMBL/GenBank/DDBJ databases">
        <authorList>
            <person name="Fulton L."/>
            <person name="Clifton S."/>
            <person name="Fulton B."/>
            <person name="Xu J."/>
            <person name="Minx P."/>
            <person name="Pepin K.H."/>
            <person name="Johnson M."/>
            <person name="Thiruvilangam P."/>
            <person name="Bhonagiri V."/>
            <person name="Nash W.E."/>
            <person name="Mardis E.R."/>
            <person name="Wilson R.K."/>
        </authorList>
    </citation>
    <scope>NUCLEOTIDE SEQUENCE [LARGE SCALE GENOMIC DNA]</scope>
    <source>
        <strain evidence="2">ATCC BAA-613 / DSM 15670 / CCUG 46953 / JCM 12243 / WAL 16351</strain>
    </source>
</reference>
<evidence type="ECO:0000313" key="2">
    <source>
        <dbReference type="Proteomes" id="UP000005396"/>
    </source>
</evidence>
<comment type="caution">
    <text evidence="1">The sequence shown here is derived from an EMBL/GenBank/DDBJ whole genome shotgun (WGS) entry which is preliminary data.</text>
</comment>